<evidence type="ECO:0000313" key="2">
    <source>
        <dbReference type="Proteomes" id="UP000243950"/>
    </source>
</evidence>
<dbReference type="RefSeq" id="WP_093504894.1">
    <property type="nucleotide sequence ID" value="NZ_BSSG01000005.1"/>
</dbReference>
<proteinExistence type="predicted"/>
<evidence type="ECO:0000313" key="1">
    <source>
        <dbReference type="EMBL" id="SFD92185.1"/>
    </source>
</evidence>
<name>A0A1I1WAG0_PSEOC</name>
<sequence>MALTLAQRTQLRKRAAVQAAAAVGPAITMAGASVYELYQAQLHQHKQQLKKIQSQEGKADTKRKLLPDYAPYVDGVLSAGKGAQDDVLTTIMLWRIDVGDYAGALAIAEYALPYGLKMPDKFERSLGCVVAEEIANVAIKLQKASGSFDLGLLLRTEAATANEDMPDEARAKLHLAIGKAASALVPDDAEAVEALPLLLMAKQDLARAIELHTNCGGKKDLERVERLLKKHAGTTG</sequence>
<dbReference type="Pfam" id="PF05944">
    <property type="entry name" value="Phage_term_smal"/>
    <property type="match status" value="1"/>
</dbReference>
<organism evidence="1 2">
    <name type="scientific">Pseudomonas straminea</name>
    <dbReference type="NCBI Taxonomy" id="47882"/>
    <lineage>
        <taxon>Bacteria</taxon>
        <taxon>Pseudomonadati</taxon>
        <taxon>Pseudomonadota</taxon>
        <taxon>Gammaproteobacteria</taxon>
        <taxon>Pseudomonadales</taxon>
        <taxon>Pseudomonadaceae</taxon>
        <taxon>Phytopseudomonas</taxon>
    </lineage>
</organism>
<protein>
    <submittedName>
        <fullName evidence="1">Phage small terminase subunit</fullName>
    </submittedName>
</protein>
<dbReference type="AlphaFoldDB" id="A0A1I1WAG0"/>
<dbReference type="Proteomes" id="UP000243950">
    <property type="component" value="Unassembled WGS sequence"/>
</dbReference>
<gene>
    <name evidence="1" type="ORF">SAMN05216372_105364</name>
</gene>
<dbReference type="GO" id="GO:0003677">
    <property type="term" value="F:DNA binding"/>
    <property type="evidence" value="ECO:0007669"/>
    <property type="project" value="InterPro"/>
</dbReference>
<dbReference type="GO" id="GO:0004519">
    <property type="term" value="F:endonuclease activity"/>
    <property type="evidence" value="ECO:0007669"/>
    <property type="project" value="InterPro"/>
</dbReference>
<keyword evidence="2" id="KW-1185">Reference proteome</keyword>
<dbReference type="InterPro" id="IPR010270">
    <property type="entry name" value="Phage_P2_GpM"/>
</dbReference>
<reference evidence="2" key="1">
    <citation type="submission" date="2016-10" db="EMBL/GenBank/DDBJ databases">
        <authorList>
            <person name="Varghese N."/>
            <person name="Submissions S."/>
        </authorList>
    </citation>
    <scope>NUCLEOTIDE SEQUENCE [LARGE SCALE GENOMIC DNA]</scope>
    <source>
        <strain evidence="2">JCM 2783</strain>
    </source>
</reference>
<accession>A0A1I1WAG0</accession>
<dbReference type="EMBL" id="FOMO01000005">
    <property type="protein sequence ID" value="SFD92185.1"/>
    <property type="molecule type" value="Genomic_DNA"/>
</dbReference>